<proteinExistence type="predicted"/>
<organism evidence="1">
    <name type="scientific">uncultured Helicobacter sp</name>
    <dbReference type="NCBI Taxonomy" id="175537"/>
    <lineage>
        <taxon>Bacteria</taxon>
        <taxon>Pseudomonadati</taxon>
        <taxon>Campylobacterota</taxon>
        <taxon>Epsilonproteobacteria</taxon>
        <taxon>Campylobacterales</taxon>
        <taxon>Helicobacteraceae</taxon>
        <taxon>Helicobacter</taxon>
        <taxon>environmental samples</taxon>
    </lineage>
</organism>
<evidence type="ECO:0000313" key="1">
    <source>
        <dbReference type="EMBL" id="QGT50469.1"/>
    </source>
</evidence>
<dbReference type="PANTHER" id="PTHR42685:SF22">
    <property type="entry name" value="CONDITIONED MEDIUM FACTOR RECEPTOR 1"/>
    <property type="match status" value="1"/>
</dbReference>
<name>A0A650EL59_9HELI</name>
<dbReference type="NCBIfam" id="NF008519">
    <property type="entry name" value="PRK11445.1"/>
    <property type="match status" value="1"/>
</dbReference>
<protein>
    <submittedName>
        <fullName evidence="1">Oxidoreductase</fullName>
    </submittedName>
</protein>
<dbReference type="Gene3D" id="3.50.50.60">
    <property type="entry name" value="FAD/NAD(P)-binding domain"/>
    <property type="match status" value="1"/>
</dbReference>
<reference evidence="1" key="1">
    <citation type="journal article" date="2020" name="J. ISSAAS">
        <title>Lactobacilli and other gastrointestinal microbiota of Peromyscus leucopus, reservoir host for agents of Lyme disease and other zoonoses in North America.</title>
        <authorList>
            <person name="Milovic A."/>
            <person name="Bassam K."/>
            <person name="Shao H."/>
            <person name="Chatzistamou I."/>
            <person name="Tufts D.M."/>
            <person name="Diuk-Wasser M."/>
            <person name="Barbour A.G."/>
        </authorList>
    </citation>
    <scope>NUCLEOTIDE SEQUENCE</scope>
    <source>
        <strain evidence="1">LL4</strain>
    </source>
</reference>
<dbReference type="PRINTS" id="PR00420">
    <property type="entry name" value="RNGMNOXGNASE"/>
</dbReference>
<dbReference type="InterPro" id="IPR036188">
    <property type="entry name" value="FAD/NAD-bd_sf"/>
</dbReference>
<dbReference type="PANTHER" id="PTHR42685">
    <property type="entry name" value="GERANYLGERANYL DIPHOSPHATE REDUCTASE"/>
    <property type="match status" value="1"/>
</dbReference>
<dbReference type="SUPFAM" id="SSF51905">
    <property type="entry name" value="FAD/NAD(P)-binding domain"/>
    <property type="match status" value="1"/>
</dbReference>
<dbReference type="EMBL" id="MN577569">
    <property type="protein sequence ID" value="QGT50469.1"/>
    <property type="molecule type" value="Genomic_DNA"/>
</dbReference>
<sequence>MRIMSKEIDLGDYDIGIIGLGVAGSNLARLLLPHLKVIALDKKDAKGDCFDESFHKPCGGLLSQGAQKCFANQGLSLPLEILSSPQIFAINTIDIPSKIGSYIQKCYVNMERHRFDLWLKSLIPPHIEVWHNAFFKGLESLRNTHAKDMGKPRYRGRFYVQGQYYTFNARYIIGADGATSYLRRFLYPHLKTQTLVCIQEWFKESNPPMLACYFDEKITPSYSWSMSKEGYFIFGGAYLHHHCSSHFKQQKKDLASIGFVFGEKLKRESCLVLYPMRLKDFVCGRDHIFLVGEAAGFVNASTLEGISGAMSSSRILSEILNRDDSDAHRSYVRATRILVFKTLFRAYVRYPFMFVPFIRRLVLKFGILRVRKGMHKGQIQ</sequence>
<dbReference type="InterPro" id="IPR050407">
    <property type="entry name" value="Geranylgeranyl_reductase"/>
</dbReference>
<dbReference type="AlphaFoldDB" id="A0A650EL59"/>
<accession>A0A650EL59</accession>
<gene>
    <name evidence="1" type="ORF">Helico5904_1410</name>
</gene>